<proteinExistence type="predicted"/>
<feature type="coiled-coil region" evidence="1">
    <location>
        <begin position="152"/>
        <end position="203"/>
    </location>
</feature>
<name>A0A378TYW3_NEIEL</name>
<keyword evidence="1" id="KW-0175">Coiled coil</keyword>
<reference evidence="4 5" key="1">
    <citation type="submission" date="2018-06" db="EMBL/GenBank/DDBJ databases">
        <authorList>
            <consortium name="Pathogen Informatics"/>
            <person name="Doyle S."/>
        </authorList>
    </citation>
    <scope>NUCLEOTIDE SEQUENCE [LARGE SCALE GENOMIC DNA]</scope>
    <source>
        <strain evidence="4 5">NCTC10660</strain>
    </source>
</reference>
<dbReference type="RefSeq" id="WP_074898243.1">
    <property type="nucleotide sequence ID" value="NZ_CP031252.1"/>
</dbReference>
<organism evidence="4 5">
    <name type="scientific">Neisseria elongata</name>
    <dbReference type="NCBI Taxonomy" id="495"/>
    <lineage>
        <taxon>Bacteria</taxon>
        <taxon>Pseudomonadati</taxon>
        <taxon>Pseudomonadota</taxon>
        <taxon>Betaproteobacteria</taxon>
        <taxon>Neisseriales</taxon>
        <taxon>Neisseriaceae</taxon>
        <taxon>Neisseria</taxon>
    </lineage>
</organism>
<evidence type="ECO:0000313" key="4">
    <source>
        <dbReference type="EMBL" id="STZ68219.1"/>
    </source>
</evidence>
<feature type="chain" id="PRO_5016680922" evidence="3">
    <location>
        <begin position="22"/>
        <end position="206"/>
    </location>
</feature>
<keyword evidence="3" id="KW-0732">Signal</keyword>
<feature type="signal peptide" evidence="3">
    <location>
        <begin position="1"/>
        <end position="21"/>
    </location>
</feature>
<evidence type="ECO:0000313" key="5">
    <source>
        <dbReference type="Proteomes" id="UP000254927"/>
    </source>
</evidence>
<feature type="region of interest" description="Disordered" evidence="2">
    <location>
        <begin position="47"/>
        <end position="71"/>
    </location>
</feature>
<sequence length="206" mass="22502">MKLPYLGILLGTAFFCHPVQAVTYICKIDGKAAYSSVKINSSCQKSQMDGISEERPKQKAQTGAASDVAVENTDRDDISEIWEEATYGTYDDIKILPRVSDGPTNSAAPKLEVKLRNQPKAPLKTAPAGPAPIRTAAPIYNAAPSKPKLSRNQILQKEIDNERAALARTRGQLELTRQKGGDIGALKQAVADREANIRAIEREMKR</sequence>
<dbReference type="EMBL" id="UGQW01000002">
    <property type="protein sequence ID" value="STZ68219.1"/>
    <property type="molecule type" value="Genomic_DNA"/>
</dbReference>
<accession>A0A378TYW3</accession>
<dbReference type="Proteomes" id="UP000254927">
    <property type="component" value="Unassembled WGS sequence"/>
</dbReference>
<evidence type="ECO:0000256" key="3">
    <source>
        <dbReference type="SAM" id="SignalP"/>
    </source>
</evidence>
<gene>
    <name evidence="4" type="ORF">NCTC10660_01725</name>
</gene>
<dbReference type="GeneID" id="93352714"/>
<evidence type="ECO:0000256" key="1">
    <source>
        <dbReference type="SAM" id="Coils"/>
    </source>
</evidence>
<protein>
    <submittedName>
        <fullName evidence="4">Periplasmic protein</fullName>
    </submittedName>
</protein>
<dbReference type="AlphaFoldDB" id="A0A378TYW3"/>
<evidence type="ECO:0000256" key="2">
    <source>
        <dbReference type="SAM" id="MobiDB-lite"/>
    </source>
</evidence>